<accession>A0A198F1B1</accession>
<organism evidence="1 2">
    <name type="scientific">Proteus myxofaciens ATCC 19692</name>
    <dbReference type="NCBI Taxonomy" id="1354337"/>
    <lineage>
        <taxon>Bacteria</taxon>
        <taxon>Pseudomonadati</taxon>
        <taxon>Pseudomonadota</taxon>
        <taxon>Gammaproteobacteria</taxon>
        <taxon>Enterobacterales</taxon>
        <taxon>Morganellaceae</taxon>
        <taxon>Proteus</taxon>
    </lineage>
</organism>
<protein>
    <submittedName>
        <fullName evidence="1">Uncharacterized protein</fullName>
    </submittedName>
</protein>
<evidence type="ECO:0000313" key="2">
    <source>
        <dbReference type="Proteomes" id="UP000094023"/>
    </source>
</evidence>
<proteinExistence type="predicted"/>
<gene>
    <name evidence="1" type="ORF">M983_3249</name>
</gene>
<dbReference type="EMBL" id="LXEN01000181">
    <property type="protein sequence ID" value="OAT18086.1"/>
    <property type="molecule type" value="Genomic_DNA"/>
</dbReference>
<sequence>MTNTRWLPLRVQEVAQNKQGDIYFISLHPSRELYSIMHYLPDGKLKTVYESGYKYLGEPMLSDSQLLVKRDRGDFTNIMILDLNTQKYTVKRIMDKYEGALFNPALSAFIRFNDALYNDYDDSREAKPGDSLKYSYTVDK</sequence>
<dbReference type="Proteomes" id="UP000094023">
    <property type="component" value="Unassembled WGS sequence"/>
</dbReference>
<name>A0A198F1B1_9GAMM</name>
<reference evidence="1 2" key="1">
    <citation type="submission" date="2016-04" db="EMBL/GenBank/DDBJ databases">
        <title>ATOL: Assembling a taxonomically balanced genome-scale reconstruction of the evolutionary history of the Enterobacteriaceae.</title>
        <authorList>
            <person name="Plunkett G.III."/>
            <person name="Neeno-Eckwall E.C."/>
            <person name="Glasner J.D."/>
            <person name="Perna N.T."/>
        </authorList>
    </citation>
    <scope>NUCLEOTIDE SEQUENCE [LARGE SCALE GENOMIC DNA]</scope>
    <source>
        <strain evidence="1 2">ATCC 19692</strain>
    </source>
</reference>
<evidence type="ECO:0000313" key="1">
    <source>
        <dbReference type="EMBL" id="OAT18086.1"/>
    </source>
</evidence>
<dbReference type="AlphaFoldDB" id="A0A198F1B1"/>
<keyword evidence="2" id="KW-1185">Reference proteome</keyword>
<comment type="caution">
    <text evidence="1">The sequence shown here is derived from an EMBL/GenBank/DDBJ whole genome shotgun (WGS) entry which is preliminary data.</text>
</comment>